<name>A0A6A5TGQ8_9PLEO</name>
<gene>
    <name evidence="3" type="ORF">CC80DRAFT_553190</name>
</gene>
<feature type="domain" description="T6SS Phospholipase effector Tle1-like catalytic" evidence="2">
    <location>
        <begin position="54"/>
        <end position="412"/>
    </location>
</feature>
<dbReference type="AlphaFoldDB" id="A0A6A5TGQ8"/>
<dbReference type="SUPFAM" id="SSF53474">
    <property type="entry name" value="alpha/beta-Hydrolases"/>
    <property type="match status" value="1"/>
</dbReference>
<proteinExistence type="predicted"/>
<dbReference type="PANTHER" id="PTHR33840:SF1">
    <property type="entry name" value="TLE1 PHOSPHOLIPASE DOMAIN-CONTAINING PROTEIN"/>
    <property type="match status" value="1"/>
</dbReference>
<dbReference type="InterPro" id="IPR018712">
    <property type="entry name" value="Tle1-like_cat"/>
</dbReference>
<sequence>MSNLKRSGSYPIHSSAYTASTTTSQTLSAVDHNTPLPSSIRALKDSSAANGHQRTLVICLDGTGDRFDSDNSNVVHFVSCLKKHAPDQQVTYYQSGIGTYDEGGIQNGIGAALDKAVGSGLGNHIKDSYRFLMQHYREGDKICLLGFSRGAYTVRCLAGMLHKVGLLPAGNVAQIHFAYAFYKDDSPAGWKMSAQFKNTFCTDVEVYFIGVWDCVASVGFIPRTLPFSHSPTNSIHYFRHAMALDEHRSKFDVSRWGQQDPDVKKRDKVDVTARKTGLPGGSARGKKPVDDGKTANGTSNHMANGMGTPDPSHDACAHHLLNGEGDDHSFAAETNGKNILKKLRLPDTADDEEQAKLEAFFEAYENSKGPAVKTNALEVWFRGAHADIGGGAVANGVRHQLSRIPLRWMFRQCFECDTGILFDTASLIEQGLDVHTLYPVYQPPTQPICGPPPTLMDKYARSRMPPLHWRRALFSIRDDGASEAKEDAGCKDHPIPPHLSLISEATESYFDAMAPVNDQLTLAKTWWLLEFWPVKLWMLASSSGTEWVKKLGFNMGRHRAVRESEPKMHWTVRHMVEEGKYNVKARMHRGAHWEVVA</sequence>
<reference evidence="3" key="1">
    <citation type="journal article" date="2020" name="Stud. Mycol.">
        <title>101 Dothideomycetes genomes: a test case for predicting lifestyles and emergence of pathogens.</title>
        <authorList>
            <person name="Haridas S."/>
            <person name="Albert R."/>
            <person name="Binder M."/>
            <person name="Bloem J."/>
            <person name="Labutti K."/>
            <person name="Salamov A."/>
            <person name="Andreopoulos B."/>
            <person name="Baker S."/>
            <person name="Barry K."/>
            <person name="Bills G."/>
            <person name="Bluhm B."/>
            <person name="Cannon C."/>
            <person name="Castanera R."/>
            <person name="Culley D."/>
            <person name="Daum C."/>
            <person name="Ezra D."/>
            <person name="Gonzalez J."/>
            <person name="Henrissat B."/>
            <person name="Kuo A."/>
            <person name="Liang C."/>
            <person name="Lipzen A."/>
            <person name="Lutzoni F."/>
            <person name="Magnuson J."/>
            <person name="Mondo S."/>
            <person name="Nolan M."/>
            <person name="Ohm R."/>
            <person name="Pangilinan J."/>
            <person name="Park H.-J."/>
            <person name="Ramirez L."/>
            <person name="Alfaro M."/>
            <person name="Sun H."/>
            <person name="Tritt A."/>
            <person name="Yoshinaga Y."/>
            <person name="Zwiers L.-H."/>
            <person name="Turgeon B."/>
            <person name="Goodwin S."/>
            <person name="Spatafora J."/>
            <person name="Crous P."/>
            <person name="Grigoriev I."/>
        </authorList>
    </citation>
    <scope>NUCLEOTIDE SEQUENCE</scope>
    <source>
        <strain evidence="3">CBS 675.92</strain>
    </source>
</reference>
<accession>A0A6A5TGQ8</accession>
<dbReference type="PANTHER" id="PTHR33840">
    <property type="match status" value="1"/>
</dbReference>
<dbReference type="Pfam" id="PF09994">
    <property type="entry name" value="T6SS_Tle1-like_cat"/>
    <property type="match status" value="1"/>
</dbReference>
<protein>
    <recommendedName>
        <fullName evidence="2">T6SS Phospholipase effector Tle1-like catalytic domain-containing protein</fullName>
    </recommendedName>
</protein>
<evidence type="ECO:0000256" key="1">
    <source>
        <dbReference type="SAM" id="MobiDB-lite"/>
    </source>
</evidence>
<organism evidence="3 4">
    <name type="scientific">Byssothecium circinans</name>
    <dbReference type="NCBI Taxonomy" id="147558"/>
    <lineage>
        <taxon>Eukaryota</taxon>
        <taxon>Fungi</taxon>
        <taxon>Dikarya</taxon>
        <taxon>Ascomycota</taxon>
        <taxon>Pezizomycotina</taxon>
        <taxon>Dothideomycetes</taxon>
        <taxon>Pleosporomycetidae</taxon>
        <taxon>Pleosporales</taxon>
        <taxon>Massarineae</taxon>
        <taxon>Massarinaceae</taxon>
        <taxon>Byssothecium</taxon>
    </lineage>
</organism>
<feature type="compositionally biased region" description="Basic and acidic residues" evidence="1">
    <location>
        <begin position="261"/>
        <end position="273"/>
    </location>
</feature>
<keyword evidence="4" id="KW-1185">Reference proteome</keyword>
<dbReference type="OrthoDB" id="3162439at2759"/>
<dbReference type="EMBL" id="ML977016">
    <property type="protein sequence ID" value="KAF1951538.1"/>
    <property type="molecule type" value="Genomic_DNA"/>
</dbReference>
<evidence type="ECO:0000259" key="2">
    <source>
        <dbReference type="Pfam" id="PF09994"/>
    </source>
</evidence>
<feature type="region of interest" description="Disordered" evidence="1">
    <location>
        <begin position="255"/>
        <end position="308"/>
    </location>
</feature>
<evidence type="ECO:0000313" key="3">
    <source>
        <dbReference type="EMBL" id="KAF1951538.1"/>
    </source>
</evidence>
<dbReference type="InterPro" id="IPR029058">
    <property type="entry name" value="AB_hydrolase_fold"/>
</dbReference>
<dbReference type="Proteomes" id="UP000800035">
    <property type="component" value="Unassembled WGS sequence"/>
</dbReference>
<evidence type="ECO:0000313" key="4">
    <source>
        <dbReference type="Proteomes" id="UP000800035"/>
    </source>
</evidence>